<dbReference type="InterPro" id="IPR050396">
    <property type="entry name" value="Glycosyltr_51/Transpeptidase"/>
</dbReference>
<organism evidence="15 16">
    <name type="scientific">Parvibaculum sedimenti</name>
    <dbReference type="NCBI Taxonomy" id="2608632"/>
    <lineage>
        <taxon>Bacteria</taxon>
        <taxon>Pseudomonadati</taxon>
        <taxon>Pseudomonadota</taxon>
        <taxon>Alphaproteobacteria</taxon>
        <taxon>Hyphomicrobiales</taxon>
        <taxon>Parvibaculaceae</taxon>
        <taxon>Parvibaculum</taxon>
    </lineage>
</organism>
<dbReference type="SUPFAM" id="SSF56601">
    <property type="entry name" value="beta-lactamase/transpeptidase-like"/>
    <property type="match status" value="1"/>
</dbReference>
<proteinExistence type="inferred from homology"/>
<evidence type="ECO:0000259" key="14">
    <source>
        <dbReference type="Pfam" id="PF06832"/>
    </source>
</evidence>
<evidence type="ECO:0000256" key="3">
    <source>
        <dbReference type="ARBA" id="ARBA00007739"/>
    </source>
</evidence>
<dbReference type="Pfam" id="PF06832">
    <property type="entry name" value="BiPBP_C"/>
    <property type="match status" value="1"/>
</dbReference>
<dbReference type="InterPro" id="IPR001264">
    <property type="entry name" value="Glyco_trans_51"/>
</dbReference>
<dbReference type="Pfam" id="PF00905">
    <property type="entry name" value="Transpeptidase"/>
    <property type="match status" value="1"/>
</dbReference>
<dbReference type="InterPro" id="IPR036950">
    <property type="entry name" value="PBP_transglycosylase"/>
</dbReference>
<keyword evidence="7" id="KW-0808">Transferase</keyword>
<keyword evidence="9" id="KW-0511">Multifunctional enzyme</keyword>
<dbReference type="Pfam" id="PF00912">
    <property type="entry name" value="Transgly"/>
    <property type="match status" value="1"/>
</dbReference>
<keyword evidence="16" id="KW-1185">Reference proteome</keyword>
<dbReference type="EC" id="2.4.99.28" evidence="10"/>
<keyword evidence="6" id="KW-0328">Glycosyltransferase</keyword>
<comment type="caution">
    <text evidence="15">The sequence shown here is derived from an EMBL/GenBank/DDBJ whole genome shotgun (WGS) entry which is preliminary data.</text>
</comment>
<dbReference type="InterPro" id="IPR001460">
    <property type="entry name" value="PCN-bd_Tpept"/>
</dbReference>
<feature type="domain" description="Penicillin-binding C-terminal" evidence="14">
    <location>
        <begin position="654"/>
        <end position="732"/>
    </location>
</feature>
<dbReference type="GO" id="GO:0030288">
    <property type="term" value="C:outer membrane-bounded periplasmic space"/>
    <property type="evidence" value="ECO:0007669"/>
    <property type="project" value="TreeGrafter"/>
</dbReference>
<feature type="domain" description="Penicillin-binding protein transpeptidase" evidence="12">
    <location>
        <begin position="328"/>
        <end position="561"/>
    </location>
</feature>
<dbReference type="PANTHER" id="PTHR32282:SF15">
    <property type="entry name" value="PENICILLIN-BINDING PROTEIN 1C"/>
    <property type="match status" value="1"/>
</dbReference>
<dbReference type="Gene3D" id="1.10.3810.10">
    <property type="entry name" value="Biosynthetic peptidoglycan transglycosylase-like"/>
    <property type="match status" value="1"/>
</dbReference>
<dbReference type="InterPro" id="IPR023346">
    <property type="entry name" value="Lysozyme-like_dom_sf"/>
</dbReference>
<evidence type="ECO:0000256" key="10">
    <source>
        <dbReference type="ARBA" id="ARBA00044770"/>
    </source>
</evidence>
<evidence type="ECO:0000256" key="8">
    <source>
        <dbReference type="ARBA" id="ARBA00022801"/>
    </source>
</evidence>
<protein>
    <recommendedName>
        <fullName evidence="10">peptidoglycan glycosyltransferase</fullName>
        <ecNumber evidence="10">2.4.99.28</ecNumber>
    </recommendedName>
</protein>
<dbReference type="Gene3D" id="3.40.710.10">
    <property type="entry name" value="DD-peptidase/beta-lactamase superfamily"/>
    <property type="match status" value="1"/>
</dbReference>
<dbReference type="GO" id="GO:0004180">
    <property type="term" value="F:carboxypeptidase activity"/>
    <property type="evidence" value="ECO:0007669"/>
    <property type="project" value="UniProtKB-KW"/>
</dbReference>
<comment type="catalytic activity">
    <reaction evidence="11">
        <text>[GlcNAc-(1-&gt;4)-Mur2Ac(oyl-L-Ala-gamma-D-Glu-L-Lys-D-Ala-D-Ala)](n)-di-trans,octa-cis-undecaprenyl diphosphate + beta-D-GlcNAc-(1-&gt;4)-Mur2Ac(oyl-L-Ala-gamma-D-Glu-L-Lys-D-Ala-D-Ala)-di-trans,octa-cis-undecaprenyl diphosphate = [GlcNAc-(1-&gt;4)-Mur2Ac(oyl-L-Ala-gamma-D-Glu-L-Lys-D-Ala-D-Ala)](n+1)-di-trans,octa-cis-undecaprenyl diphosphate + di-trans,octa-cis-undecaprenyl diphosphate + H(+)</text>
        <dbReference type="Rhea" id="RHEA:23708"/>
        <dbReference type="Rhea" id="RHEA-COMP:9602"/>
        <dbReference type="Rhea" id="RHEA-COMP:9603"/>
        <dbReference type="ChEBI" id="CHEBI:15378"/>
        <dbReference type="ChEBI" id="CHEBI:58405"/>
        <dbReference type="ChEBI" id="CHEBI:60033"/>
        <dbReference type="ChEBI" id="CHEBI:78435"/>
        <dbReference type="EC" id="2.4.99.28"/>
    </reaction>
</comment>
<comment type="similarity">
    <text evidence="2">In the C-terminal section; belongs to the transpeptidase family.</text>
</comment>
<evidence type="ECO:0000256" key="1">
    <source>
        <dbReference type="ARBA" id="ARBA00004752"/>
    </source>
</evidence>
<accession>A0A6N6VJB9</accession>
<dbReference type="GO" id="GO:0006508">
    <property type="term" value="P:proteolysis"/>
    <property type="evidence" value="ECO:0007669"/>
    <property type="project" value="UniProtKB-KW"/>
</dbReference>
<dbReference type="UniPathway" id="UPA00219"/>
<comment type="similarity">
    <text evidence="3">In the N-terminal section; belongs to the glycosyltransferase 51 family.</text>
</comment>
<evidence type="ECO:0000256" key="9">
    <source>
        <dbReference type="ARBA" id="ARBA00023268"/>
    </source>
</evidence>
<dbReference type="RefSeq" id="WP_152217470.1">
    <property type="nucleotide sequence ID" value="NZ_WESC01000019.1"/>
</dbReference>
<sequence>MMWLCWSWSHLDRTPMRPNEWGWPRWVGLGVSAFALWLGIATWAGLADEALLDLKPKAASHILLDRQGHPLAEETGAWNIQSQVPLYRVPQRLKDAVLLAEDRRFFAHRGVDWIARAHGLWQGVSAGRNVRGASTITEQVVRMLDPRPRSFWSKWLEGFDAARLERRYTKSDILEFYLNQVPYASNRRGVAEAARFYFDRDLDTLDTREMLALAILPRAPSGLDPNRGGTKVLDRRSIRLATSMRHAGLLPAAEWQNVIETPLDLHPAPRRAAIGHFRNYVERQIAGARTGTMPIKVTTTLDSGLVDFAQNLLDERLASLAPRQVHNGALLVVDRRSGEIRAWVVAGAEDGSDRGVGTPGRFLDAVLIPRQPGSALKPFLYAAAFDAGWSPAERIEDAPYSEAVGTGLHRFNNYSRQFYGEVSARQALGNSLNIPALHAVNFVGPDRYLDLLHQLGFESLKKSAGFYGDGLALGNGEVSLLELVRGFTALANGGKVMPLRAVVDRHARAVPGARVFSRNAALLIGNVLSDPWARAMEFGRYSTLDLPVQTAVKTGTSSDYRDAWSVGFDSRYVVGIWMGNLDRTPTDGITGSTGPALVLRGVFAYLNRDQNTEKLPLPDGLALADSCAFGQSGCEQIYDYGTGRTSGRAAVAREVAGPSILSPTPNLRLAYDPRLPADRQMFRFALGGVEPEAHVTWMLNGAPVAETRGAEFMWPVSRGLYALEARVEDEDGPRVLGPVAFSVR</sequence>
<keyword evidence="5" id="KW-0645">Protease</keyword>
<reference evidence="15 16" key="1">
    <citation type="submission" date="2019-09" db="EMBL/GenBank/DDBJ databases">
        <title>Parvibaculum sedimenti sp. nov., isolated from sediment.</title>
        <authorList>
            <person name="Wang Y."/>
        </authorList>
    </citation>
    <scope>NUCLEOTIDE SEQUENCE [LARGE SCALE GENOMIC DNA]</scope>
    <source>
        <strain evidence="15 16">HXT-9</strain>
    </source>
</reference>
<evidence type="ECO:0000256" key="5">
    <source>
        <dbReference type="ARBA" id="ARBA00022670"/>
    </source>
</evidence>
<dbReference type="SUPFAM" id="SSF53955">
    <property type="entry name" value="Lysozyme-like"/>
    <property type="match status" value="1"/>
</dbReference>
<dbReference type="InterPro" id="IPR012338">
    <property type="entry name" value="Beta-lactam/transpept-like"/>
</dbReference>
<name>A0A6N6VJB9_9HYPH</name>
<evidence type="ECO:0000256" key="4">
    <source>
        <dbReference type="ARBA" id="ARBA00022645"/>
    </source>
</evidence>
<feature type="domain" description="Glycosyl transferase family 51" evidence="13">
    <location>
        <begin position="72"/>
        <end position="240"/>
    </location>
</feature>
<comment type="pathway">
    <text evidence="1">Cell wall biogenesis; peptidoglycan biosynthesis.</text>
</comment>
<dbReference type="Proteomes" id="UP000468901">
    <property type="component" value="Unassembled WGS sequence"/>
</dbReference>
<dbReference type="GO" id="GO:0008658">
    <property type="term" value="F:penicillin binding"/>
    <property type="evidence" value="ECO:0007669"/>
    <property type="project" value="InterPro"/>
</dbReference>
<evidence type="ECO:0000256" key="2">
    <source>
        <dbReference type="ARBA" id="ARBA00007090"/>
    </source>
</evidence>
<evidence type="ECO:0000313" key="16">
    <source>
        <dbReference type="Proteomes" id="UP000468901"/>
    </source>
</evidence>
<dbReference type="EMBL" id="WESC01000019">
    <property type="protein sequence ID" value="KAB7738593.1"/>
    <property type="molecule type" value="Genomic_DNA"/>
</dbReference>
<keyword evidence="4" id="KW-0121">Carboxypeptidase</keyword>
<evidence type="ECO:0000256" key="7">
    <source>
        <dbReference type="ARBA" id="ARBA00022679"/>
    </source>
</evidence>
<evidence type="ECO:0000256" key="6">
    <source>
        <dbReference type="ARBA" id="ARBA00022676"/>
    </source>
</evidence>
<evidence type="ECO:0000256" key="11">
    <source>
        <dbReference type="ARBA" id="ARBA00049902"/>
    </source>
</evidence>
<dbReference type="AlphaFoldDB" id="A0A6N6VJB9"/>
<evidence type="ECO:0000259" key="13">
    <source>
        <dbReference type="Pfam" id="PF00912"/>
    </source>
</evidence>
<dbReference type="PANTHER" id="PTHR32282">
    <property type="entry name" value="BINDING PROTEIN TRANSPEPTIDASE, PUTATIVE-RELATED"/>
    <property type="match status" value="1"/>
</dbReference>
<gene>
    <name evidence="15" type="ORF">F2P47_16415</name>
</gene>
<evidence type="ECO:0000259" key="12">
    <source>
        <dbReference type="Pfam" id="PF00905"/>
    </source>
</evidence>
<dbReference type="InterPro" id="IPR009647">
    <property type="entry name" value="PBP_C"/>
</dbReference>
<evidence type="ECO:0000313" key="15">
    <source>
        <dbReference type="EMBL" id="KAB7738593.1"/>
    </source>
</evidence>
<keyword evidence="8" id="KW-0378">Hydrolase</keyword>
<dbReference type="GO" id="GO:0009252">
    <property type="term" value="P:peptidoglycan biosynthetic process"/>
    <property type="evidence" value="ECO:0007669"/>
    <property type="project" value="UniProtKB-UniPathway"/>
</dbReference>
<dbReference type="GO" id="GO:0008955">
    <property type="term" value="F:peptidoglycan glycosyltransferase activity"/>
    <property type="evidence" value="ECO:0007669"/>
    <property type="project" value="UniProtKB-EC"/>
</dbReference>